<evidence type="ECO:0000313" key="2">
    <source>
        <dbReference type="EMBL" id="OBY66894.1"/>
    </source>
</evidence>
<evidence type="ECO:0000259" key="1">
    <source>
        <dbReference type="Pfam" id="PF00027"/>
    </source>
</evidence>
<evidence type="ECO:0000313" key="3">
    <source>
        <dbReference type="Proteomes" id="UP000092612"/>
    </source>
</evidence>
<dbReference type="EMBL" id="LSFL01000010">
    <property type="protein sequence ID" value="OBY66894.1"/>
    <property type="molecule type" value="Genomic_DNA"/>
</dbReference>
<dbReference type="Pfam" id="PF00027">
    <property type="entry name" value="cNMP_binding"/>
    <property type="match status" value="1"/>
</dbReference>
<dbReference type="CDD" id="cd00038">
    <property type="entry name" value="CAP_ED"/>
    <property type="match status" value="1"/>
</dbReference>
<proteinExistence type="predicted"/>
<keyword evidence="3" id="KW-1185">Reference proteome</keyword>
<accession>A0A1B8U4Y1</accession>
<dbReference type="OrthoDB" id="1092431at2"/>
<name>A0A1B8U4Y1_9FLAO</name>
<gene>
    <name evidence="2" type="ORF">LPB301_04715</name>
</gene>
<dbReference type="Proteomes" id="UP000092612">
    <property type="component" value="Unassembled WGS sequence"/>
</dbReference>
<dbReference type="STRING" id="996801.BW723_17410"/>
<feature type="domain" description="Cyclic nucleotide-binding" evidence="1">
    <location>
        <begin position="33"/>
        <end position="118"/>
    </location>
</feature>
<dbReference type="InterPro" id="IPR018490">
    <property type="entry name" value="cNMP-bd_dom_sf"/>
</dbReference>
<dbReference type="RefSeq" id="WP_068358303.1">
    <property type="nucleotide sequence ID" value="NZ_CP019337.1"/>
</dbReference>
<dbReference type="SUPFAM" id="SSF51206">
    <property type="entry name" value="cAMP-binding domain-like"/>
    <property type="match status" value="1"/>
</dbReference>
<comment type="caution">
    <text evidence="2">The sequence shown here is derived from an EMBL/GenBank/DDBJ whole genome shotgun (WGS) entry which is preliminary data.</text>
</comment>
<protein>
    <recommendedName>
        <fullName evidence="1">Cyclic nucleotide-binding domain-containing protein</fullName>
    </recommendedName>
</protein>
<organism evidence="2 3">
    <name type="scientific">Polaribacter reichenbachii</name>
    <dbReference type="NCBI Taxonomy" id="996801"/>
    <lineage>
        <taxon>Bacteria</taxon>
        <taxon>Pseudomonadati</taxon>
        <taxon>Bacteroidota</taxon>
        <taxon>Flavobacteriia</taxon>
        <taxon>Flavobacteriales</taxon>
        <taxon>Flavobacteriaceae</taxon>
    </lineage>
</organism>
<dbReference type="InterPro" id="IPR014710">
    <property type="entry name" value="RmlC-like_jellyroll"/>
</dbReference>
<sequence>MLHDQLKQNIQKSVEISKSDLESICQNFKHSIVKKGDFLVTQGKVCKFEGFVNEGCFRIFTIDQKGNENTLYFAVKGWWLMDVDSFMNQTPSALNIQALEDSEILSITKIDKEQLYKTKPIVEKLFRVMSQKALIAWQKRLIQNHTLTAKERYYHFIEKYPKMVSKLTDRQVSSYLGITHEFLSKIKRTKAKK</sequence>
<dbReference type="InterPro" id="IPR000595">
    <property type="entry name" value="cNMP-bd_dom"/>
</dbReference>
<dbReference type="AlphaFoldDB" id="A0A1B8U4Y1"/>
<reference evidence="3" key="1">
    <citation type="submission" date="2016-02" db="EMBL/GenBank/DDBJ databases">
        <title>Paenibacillus sp. LPB0068, isolated from Crassostrea gigas.</title>
        <authorList>
            <person name="Shin S.-K."/>
            <person name="Yi H."/>
        </authorList>
    </citation>
    <scope>NUCLEOTIDE SEQUENCE [LARGE SCALE GENOMIC DNA]</scope>
    <source>
        <strain evidence="3">KCTC 23969</strain>
    </source>
</reference>
<dbReference type="KEGG" id="prn:BW723_17410"/>
<dbReference type="Gene3D" id="2.60.120.10">
    <property type="entry name" value="Jelly Rolls"/>
    <property type="match status" value="1"/>
</dbReference>